<dbReference type="Proteomes" id="UP000594260">
    <property type="component" value="Unplaced"/>
</dbReference>
<dbReference type="GeneID" id="111250343"/>
<sequence length="304" mass="33546">MSQVYIMEMSPGKTEEEMCREKCFTVERGTTVGQLRTLIGDTFGRHLDHFQLIYAGKILNDSISLEAAGVKKDSTVLLYPKIETTRPSPSTGGDPQKNKDNIVACVKELVKMRALHAIGKVDIQMQVLRSMPHLECSTIALLQSERLLKKWVIDKNQVVLDRIAQEHPYLGDALKKAMLCVMSQGVPAPKQSGNAYSVDALSEDSSDDEMQGYQQQVPRPGGSRSQSSGVRTPDQQTGRLTITDEMLQAALQTTYSENHVASQAFSSQLAIMREMGLTDERACVRALVRTGGDVDMAVDLLLNE</sequence>
<dbReference type="InterPro" id="IPR029071">
    <property type="entry name" value="Ubiquitin-like_domsf"/>
</dbReference>
<dbReference type="PROSITE" id="PS50053">
    <property type="entry name" value="UBIQUITIN_2"/>
    <property type="match status" value="1"/>
</dbReference>
<feature type="domain" description="Ubiquitin-like" evidence="3">
    <location>
        <begin position="13"/>
        <end position="78"/>
    </location>
</feature>
<dbReference type="EnsemblMetazoa" id="XM_022805440">
    <property type="protein sequence ID" value="XP_022661175"/>
    <property type="gene ID" value="LOC111250343"/>
</dbReference>
<dbReference type="InParanoid" id="A0A7M7K6J4"/>
<dbReference type="Pfam" id="PF00240">
    <property type="entry name" value="ubiquitin"/>
    <property type="match status" value="1"/>
</dbReference>
<dbReference type="InterPro" id="IPR015496">
    <property type="entry name" value="Ubiquilin"/>
</dbReference>
<protein>
    <recommendedName>
        <fullName evidence="6">Ubiquitin-like protein 7</fullName>
    </recommendedName>
</protein>
<dbReference type="RefSeq" id="XP_022661175.1">
    <property type="nucleotide sequence ID" value="XM_022805440.1"/>
</dbReference>
<dbReference type="EnsemblMetazoa" id="XM_022805441">
    <property type="protein sequence ID" value="XP_022661176"/>
    <property type="gene ID" value="LOC111250343"/>
</dbReference>
<dbReference type="AlphaFoldDB" id="A0A7M7K6J4"/>
<keyword evidence="5" id="KW-1185">Reference proteome</keyword>
<evidence type="ECO:0000259" key="2">
    <source>
        <dbReference type="PROSITE" id="PS50030"/>
    </source>
</evidence>
<feature type="domain" description="UBA" evidence="2">
    <location>
        <begin position="259"/>
        <end position="304"/>
    </location>
</feature>
<dbReference type="Pfam" id="PF00627">
    <property type="entry name" value="UBA"/>
    <property type="match status" value="1"/>
</dbReference>
<dbReference type="KEGG" id="vde:111250343"/>
<feature type="region of interest" description="Disordered" evidence="1">
    <location>
        <begin position="192"/>
        <end position="239"/>
    </location>
</feature>
<evidence type="ECO:0008006" key="6">
    <source>
        <dbReference type="Google" id="ProtNLM"/>
    </source>
</evidence>
<dbReference type="Gene3D" id="3.10.20.90">
    <property type="entry name" value="Phosphatidylinositol 3-kinase Catalytic Subunit, Chain A, domain 1"/>
    <property type="match status" value="1"/>
</dbReference>
<dbReference type="PANTHER" id="PTHR10677:SF3">
    <property type="entry name" value="FI07626P-RELATED"/>
    <property type="match status" value="1"/>
</dbReference>
<accession>A0A7M7K6J4</accession>
<reference evidence="4" key="1">
    <citation type="submission" date="2021-01" db="UniProtKB">
        <authorList>
            <consortium name="EnsemblMetazoa"/>
        </authorList>
    </citation>
    <scope>IDENTIFICATION</scope>
</reference>
<evidence type="ECO:0000313" key="5">
    <source>
        <dbReference type="Proteomes" id="UP000594260"/>
    </source>
</evidence>
<dbReference type="PANTHER" id="PTHR10677">
    <property type="entry name" value="UBIQUILIN"/>
    <property type="match status" value="1"/>
</dbReference>
<dbReference type="RefSeq" id="XP_022661177.1">
    <property type="nucleotide sequence ID" value="XM_022805442.1"/>
</dbReference>
<dbReference type="SUPFAM" id="SSF54236">
    <property type="entry name" value="Ubiquitin-like"/>
    <property type="match status" value="1"/>
</dbReference>
<dbReference type="SUPFAM" id="SSF46934">
    <property type="entry name" value="UBA-like"/>
    <property type="match status" value="1"/>
</dbReference>
<feature type="compositionally biased region" description="Low complexity" evidence="1">
    <location>
        <begin position="217"/>
        <end position="231"/>
    </location>
</feature>
<evidence type="ECO:0000259" key="3">
    <source>
        <dbReference type="PROSITE" id="PS50053"/>
    </source>
</evidence>
<dbReference type="Gene3D" id="1.10.8.10">
    <property type="entry name" value="DNA helicase RuvA subunit, C-terminal domain"/>
    <property type="match status" value="1"/>
</dbReference>
<proteinExistence type="predicted"/>
<dbReference type="SMART" id="SM00213">
    <property type="entry name" value="UBQ"/>
    <property type="match status" value="1"/>
</dbReference>
<dbReference type="InterPro" id="IPR000626">
    <property type="entry name" value="Ubiquitin-like_dom"/>
</dbReference>
<dbReference type="PROSITE" id="PS50030">
    <property type="entry name" value="UBA"/>
    <property type="match status" value="1"/>
</dbReference>
<organism evidence="4 5">
    <name type="scientific">Varroa destructor</name>
    <name type="common">Honeybee mite</name>
    <dbReference type="NCBI Taxonomy" id="109461"/>
    <lineage>
        <taxon>Eukaryota</taxon>
        <taxon>Metazoa</taxon>
        <taxon>Ecdysozoa</taxon>
        <taxon>Arthropoda</taxon>
        <taxon>Chelicerata</taxon>
        <taxon>Arachnida</taxon>
        <taxon>Acari</taxon>
        <taxon>Parasitiformes</taxon>
        <taxon>Mesostigmata</taxon>
        <taxon>Gamasina</taxon>
        <taxon>Dermanyssoidea</taxon>
        <taxon>Varroidae</taxon>
        <taxon>Varroa</taxon>
    </lineage>
</organism>
<evidence type="ECO:0000256" key="1">
    <source>
        <dbReference type="SAM" id="MobiDB-lite"/>
    </source>
</evidence>
<dbReference type="CDD" id="cd17039">
    <property type="entry name" value="Ubl_ubiquitin_like"/>
    <property type="match status" value="1"/>
</dbReference>
<dbReference type="RefSeq" id="XP_022661176.1">
    <property type="nucleotide sequence ID" value="XM_022805441.1"/>
</dbReference>
<dbReference type="EnsemblMetazoa" id="XM_022805442">
    <property type="protein sequence ID" value="XP_022661177"/>
    <property type="gene ID" value="LOC111250343"/>
</dbReference>
<dbReference type="GO" id="GO:0005829">
    <property type="term" value="C:cytosol"/>
    <property type="evidence" value="ECO:0007669"/>
    <property type="project" value="TreeGrafter"/>
</dbReference>
<dbReference type="GO" id="GO:0031593">
    <property type="term" value="F:polyubiquitin modification-dependent protein binding"/>
    <property type="evidence" value="ECO:0007669"/>
    <property type="project" value="TreeGrafter"/>
</dbReference>
<dbReference type="SMART" id="SM00165">
    <property type="entry name" value="UBA"/>
    <property type="match status" value="1"/>
</dbReference>
<dbReference type="InterPro" id="IPR009060">
    <property type="entry name" value="UBA-like_sf"/>
</dbReference>
<evidence type="ECO:0000313" key="4">
    <source>
        <dbReference type="EnsemblMetazoa" id="XP_022661177"/>
    </source>
</evidence>
<dbReference type="OrthoDB" id="10016665at2759"/>
<dbReference type="InterPro" id="IPR015940">
    <property type="entry name" value="UBA"/>
</dbReference>
<dbReference type="GO" id="GO:0006511">
    <property type="term" value="P:ubiquitin-dependent protein catabolic process"/>
    <property type="evidence" value="ECO:0007669"/>
    <property type="project" value="TreeGrafter"/>
</dbReference>
<name>A0A7M7K6J4_VARDE</name>
<feature type="compositionally biased region" description="Acidic residues" evidence="1">
    <location>
        <begin position="201"/>
        <end position="210"/>
    </location>
</feature>